<gene>
    <name evidence="10" type="ORF">BSTOLATCC_MIC14656</name>
</gene>
<dbReference type="AlphaFoldDB" id="A0AAU9IS34"/>
<dbReference type="Pfam" id="PF00170">
    <property type="entry name" value="bZIP_1"/>
    <property type="match status" value="1"/>
</dbReference>
<evidence type="ECO:0000256" key="1">
    <source>
        <dbReference type="ARBA" id="ARBA00004123"/>
    </source>
</evidence>
<evidence type="ECO:0000256" key="3">
    <source>
        <dbReference type="ARBA" id="ARBA00023015"/>
    </source>
</evidence>
<keyword evidence="4" id="KW-0238">DNA-binding</keyword>
<evidence type="ECO:0000256" key="7">
    <source>
        <dbReference type="SAM" id="Coils"/>
    </source>
</evidence>
<dbReference type="SUPFAM" id="SSF57959">
    <property type="entry name" value="Leucine zipper domain"/>
    <property type="match status" value="1"/>
</dbReference>
<dbReference type="CDD" id="cd14704">
    <property type="entry name" value="bZIP_HY5-like"/>
    <property type="match status" value="1"/>
</dbReference>
<feature type="coiled-coil region" evidence="7">
    <location>
        <begin position="148"/>
        <end position="235"/>
    </location>
</feature>
<sequence>MTTLDFEKFPESLDPSSYSYDEKVSTNTSPFESEDLNDDLSLHNIDLDFRIPASVDSWPAHSSLSLGLDYNPIDSTPTYLCTICQKNIVKFEDPLQIPKKRKRFDDIPILPSMQVCEECRAMDLASLKDKEIPEKSKRVVKREHAKRRAMESEAVNKLKEEQKKLQEICKDLPDAERKRQQQMIRNRISAQQSRDRKKQYISLIEDENSQLKKQNSCLQHKVMQLQAENDYLKNQLASIHMSDSSSNYSKITKAAGLAFAAMISVMMIMNLSIDNSSQNTALQLSSGRKLVETTNFISEYTNPQEEISEKAIGVINSQLQKYTPVQFHETDFIDIRQERIKKSSIKSSLRALGASDPCSRQMMQEVSKGSLTTLFCPAVQVFWENDQEVPSLQNLQVIMPLDNLPSLAPAKIDPDKNYLVELMCKVTDVNLLPA</sequence>
<evidence type="ECO:0000256" key="6">
    <source>
        <dbReference type="ARBA" id="ARBA00023242"/>
    </source>
</evidence>
<evidence type="ECO:0000256" key="2">
    <source>
        <dbReference type="ARBA" id="ARBA00007163"/>
    </source>
</evidence>
<dbReference type="InterPro" id="IPR044280">
    <property type="entry name" value="Hac1/HY5"/>
</dbReference>
<reference evidence="10" key="1">
    <citation type="submission" date="2021-09" db="EMBL/GenBank/DDBJ databases">
        <authorList>
            <consortium name="AG Swart"/>
            <person name="Singh M."/>
            <person name="Singh A."/>
            <person name="Seah K."/>
            <person name="Emmerich C."/>
        </authorList>
    </citation>
    <scope>NUCLEOTIDE SEQUENCE</scope>
    <source>
        <strain evidence="10">ATCC30299</strain>
    </source>
</reference>
<comment type="subcellular location">
    <subcellularLocation>
        <location evidence="1">Nucleus</location>
    </subcellularLocation>
</comment>
<evidence type="ECO:0000256" key="4">
    <source>
        <dbReference type="ARBA" id="ARBA00023125"/>
    </source>
</evidence>
<evidence type="ECO:0000313" key="11">
    <source>
        <dbReference type="Proteomes" id="UP001162131"/>
    </source>
</evidence>
<dbReference type="GO" id="GO:0045944">
    <property type="term" value="P:positive regulation of transcription by RNA polymerase II"/>
    <property type="evidence" value="ECO:0007669"/>
    <property type="project" value="InterPro"/>
</dbReference>
<dbReference type="PANTHER" id="PTHR46714:SF6">
    <property type="entry name" value="TRANSCRIPTIONAL ACTIVATOR HAC1"/>
    <property type="match status" value="1"/>
</dbReference>
<dbReference type="Proteomes" id="UP001162131">
    <property type="component" value="Unassembled WGS sequence"/>
</dbReference>
<evidence type="ECO:0000256" key="5">
    <source>
        <dbReference type="ARBA" id="ARBA00023163"/>
    </source>
</evidence>
<dbReference type="InterPro" id="IPR046347">
    <property type="entry name" value="bZIP_sf"/>
</dbReference>
<dbReference type="GO" id="GO:0005634">
    <property type="term" value="C:nucleus"/>
    <property type="evidence" value="ECO:0007669"/>
    <property type="project" value="UniProtKB-SubCell"/>
</dbReference>
<evidence type="ECO:0000313" key="10">
    <source>
        <dbReference type="EMBL" id="CAG9315912.1"/>
    </source>
</evidence>
<feature type="compositionally biased region" description="Polar residues" evidence="8">
    <location>
        <begin position="14"/>
        <end position="31"/>
    </location>
</feature>
<dbReference type="GO" id="GO:0000981">
    <property type="term" value="F:DNA-binding transcription factor activity, RNA polymerase II-specific"/>
    <property type="evidence" value="ECO:0007669"/>
    <property type="project" value="InterPro"/>
</dbReference>
<accession>A0AAU9IS34</accession>
<dbReference type="SMART" id="SM00338">
    <property type="entry name" value="BRLZ"/>
    <property type="match status" value="1"/>
</dbReference>
<keyword evidence="6" id="KW-0539">Nucleus</keyword>
<comment type="caution">
    <text evidence="10">The sequence shown here is derived from an EMBL/GenBank/DDBJ whole genome shotgun (WGS) entry which is preliminary data.</text>
</comment>
<dbReference type="EMBL" id="CAJZBQ010000014">
    <property type="protein sequence ID" value="CAG9315912.1"/>
    <property type="molecule type" value="Genomic_DNA"/>
</dbReference>
<dbReference type="PANTHER" id="PTHR46714">
    <property type="entry name" value="TRANSCRIPTIONAL ACTIVATOR HAC1"/>
    <property type="match status" value="1"/>
</dbReference>
<keyword evidence="11" id="KW-1185">Reference proteome</keyword>
<dbReference type="Gene3D" id="1.20.5.170">
    <property type="match status" value="1"/>
</dbReference>
<dbReference type="GO" id="GO:0003677">
    <property type="term" value="F:DNA binding"/>
    <property type="evidence" value="ECO:0007669"/>
    <property type="project" value="UniProtKB-KW"/>
</dbReference>
<proteinExistence type="inferred from homology"/>
<feature type="domain" description="BZIP" evidence="9">
    <location>
        <begin position="176"/>
        <end position="239"/>
    </location>
</feature>
<feature type="compositionally biased region" description="Basic and acidic residues" evidence="8">
    <location>
        <begin position="1"/>
        <end position="11"/>
    </location>
</feature>
<keyword evidence="7" id="KW-0175">Coiled coil</keyword>
<name>A0AAU9IS34_9CILI</name>
<keyword evidence="5" id="KW-0804">Transcription</keyword>
<protein>
    <recommendedName>
        <fullName evidence="9">BZIP domain-containing protein</fullName>
    </recommendedName>
</protein>
<feature type="region of interest" description="Disordered" evidence="8">
    <location>
        <begin position="1"/>
        <end position="32"/>
    </location>
</feature>
<dbReference type="PROSITE" id="PS50217">
    <property type="entry name" value="BZIP"/>
    <property type="match status" value="1"/>
</dbReference>
<keyword evidence="3" id="KW-0805">Transcription regulation</keyword>
<dbReference type="InterPro" id="IPR004827">
    <property type="entry name" value="bZIP"/>
</dbReference>
<comment type="similarity">
    <text evidence="2">Belongs to the bZIP family.</text>
</comment>
<organism evidence="10 11">
    <name type="scientific">Blepharisma stoltei</name>
    <dbReference type="NCBI Taxonomy" id="1481888"/>
    <lineage>
        <taxon>Eukaryota</taxon>
        <taxon>Sar</taxon>
        <taxon>Alveolata</taxon>
        <taxon>Ciliophora</taxon>
        <taxon>Postciliodesmatophora</taxon>
        <taxon>Heterotrichea</taxon>
        <taxon>Heterotrichida</taxon>
        <taxon>Blepharismidae</taxon>
        <taxon>Blepharisma</taxon>
    </lineage>
</organism>
<evidence type="ECO:0000259" key="9">
    <source>
        <dbReference type="PROSITE" id="PS50217"/>
    </source>
</evidence>
<evidence type="ECO:0000256" key="8">
    <source>
        <dbReference type="SAM" id="MobiDB-lite"/>
    </source>
</evidence>